<gene>
    <name evidence="1" type="ORF">Sjap_026112</name>
</gene>
<evidence type="ECO:0000313" key="2">
    <source>
        <dbReference type="Proteomes" id="UP001417504"/>
    </source>
</evidence>
<proteinExistence type="predicted"/>
<organism evidence="1 2">
    <name type="scientific">Stephania japonica</name>
    <dbReference type="NCBI Taxonomy" id="461633"/>
    <lineage>
        <taxon>Eukaryota</taxon>
        <taxon>Viridiplantae</taxon>
        <taxon>Streptophyta</taxon>
        <taxon>Embryophyta</taxon>
        <taxon>Tracheophyta</taxon>
        <taxon>Spermatophyta</taxon>
        <taxon>Magnoliopsida</taxon>
        <taxon>Ranunculales</taxon>
        <taxon>Menispermaceae</taxon>
        <taxon>Menispermoideae</taxon>
        <taxon>Cissampelideae</taxon>
        <taxon>Stephania</taxon>
    </lineage>
</organism>
<reference evidence="1 2" key="1">
    <citation type="submission" date="2024-01" db="EMBL/GenBank/DDBJ databases">
        <title>Genome assemblies of Stephania.</title>
        <authorList>
            <person name="Yang L."/>
        </authorList>
    </citation>
    <scope>NUCLEOTIDE SEQUENCE [LARGE SCALE GENOMIC DNA]</scope>
    <source>
        <strain evidence="1">QJT</strain>
        <tissue evidence="1">Leaf</tissue>
    </source>
</reference>
<sequence>MLLPYGSVLQHACKLASNGGSVHDSKQAKIERRREELTQATLDQHMDEIQLYYDTLGDYPKGRVYAFRSNCRKKRRFGYPGASTS</sequence>
<dbReference type="AlphaFoldDB" id="A0AAP0E309"/>
<dbReference type="EMBL" id="JBBNAE010000011">
    <property type="protein sequence ID" value="KAK9085701.1"/>
    <property type="molecule type" value="Genomic_DNA"/>
</dbReference>
<evidence type="ECO:0000313" key="1">
    <source>
        <dbReference type="EMBL" id="KAK9085701.1"/>
    </source>
</evidence>
<comment type="caution">
    <text evidence="1">The sequence shown here is derived from an EMBL/GenBank/DDBJ whole genome shotgun (WGS) entry which is preliminary data.</text>
</comment>
<dbReference type="Proteomes" id="UP001417504">
    <property type="component" value="Unassembled WGS sequence"/>
</dbReference>
<accession>A0AAP0E309</accession>
<name>A0AAP0E309_9MAGN</name>
<keyword evidence="2" id="KW-1185">Reference proteome</keyword>
<protein>
    <submittedName>
        <fullName evidence="1">Uncharacterized protein</fullName>
    </submittedName>
</protein>